<dbReference type="GO" id="GO:0006313">
    <property type="term" value="P:DNA transposition"/>
    <property type="evidence" value="ECO:0007669"/>
    <property type="project" value="InterPro"/>
</dbReference>
<evidence type="ECO:0000259" key="1">
    <source>
        <dbReference type="Pfam" id="PF01609"/>
    </source>
</evidence>
<protein>
    <recommendedName>
        <fullName evidence="1">Transposase IS4-like domain-containing protein</fullName>
    </recommendedName>
</protein>
<dbReference type="InterPro" id="IPR002559">
    <property type="entry name" value="Transposase_11"/>
</dbReference>
<dbReference type="PANTHER" id="PTHR33258:SF1">
    <property type="entry name" value="TRANSPOSASE INSL FOR INSERTION SEQUENCE ELEMENT IS186A-RELATED"/>
    <property type="match status" value="1"/>
</dbReference>
<name>A0A6C2U1C9_PONDE</name>
<dbReference type="PANTHER" id="PTHR33258">
    <property type="entry name" value="TRANSPOSASE INSL FOR INSERTION SEQUENCE ELEMENT IS186A-RELATED"/>
    <property type="match status" value="1"/>
</dbReference>
<gene>
    <name evidence="2" type="ORF">PDESU_02021</name>
</gene>
<reference evidence="2 3" key="1">
    <citation type="submission" date="2019-04" db="EMBL/GenBank/DDBJ databases">
        <authorList>
            <person name="Van Vliet M D."/>
        </authorList>
    </citation>
    <scope>NUCLEOTIDE SEQUENCE [LARGE SCALE GENOMIC DNA]</scope>
    <source>
        <strain evidence="2 3">F1</strain>
    </source>
</reference>
<organism evidence="2 3">
    <name type="scientific">Pontiella desulfatans</name>
    <dbReference type="NCBI Taxonomy" id="2750659"/>
    <lineage>
        <taxon>Bacteria</taxon>
        <taxon>Pseudomonadati</taxon>
        <taxon>Kiritimatiellota</taxon>
        <taxon>Kiritimatiellia</taxon>
        <taxon>Kiritimatiellales</taxon>
        <taxon>Pontiellaceae</taxon>
        <taxon>Pontiella</taxon>
    </lineage>
</organism>
<feature type="domain" description="Transposase IS4-like" evidence="1">
    <location>
        <begin position="12"/>
        <end position="89"/>
    </location>
</feature>
<dbReference type="InterPro" id="IPR012337">
    <property type="entry name" value="RNaseH-like_sf"/>
</dbReference>
<accession>A0A6C2U1C9</accession>
<dbReference type="Gene3D" id="3.90.350.10">
    <property type="entry name" value="Transposase Inhibitor Protein From Tn5, Chain A, domain 1"/>
    <property type="match status" value="1"/>
</dbReference>
<keyword evidence="3" id="KW-1185">Reference proteome</keyword>
<proteinExistence type="predicted"/>
<dbReference type="Pfam" id="PF01609">
    <property type="entry name" value="DDE_Tnp_1"/>
    <property type="match status" value="1"/>
</dbReference>
<dbReference type="EMBL" id="CAAHFG010000001">
    <property type="protein sequence ID" value="VGO13464.1"/>
    <property type="molecule type" value="Genomic_DNA"/>
</dbReference>
<dbReference type="GO" id="GO:0003677">
    <property type="term" value="F:DNA binding"/>
    <property type="evidence" value="ECO:0007669"/>
    <property type="project" value="InterPro"/>
</dbReference>
<dbReference type="GO" id="GO:0004803">
    <property type="term" value="F:transposase activity"/>
    <property type="evidence" value="ECO:0007669"/>
    <property type="project" value="InterPro"/>
</dbReference>
<evidence type="ECO:0000313" key="2">
    <source>
        <dbReference type="EMBL" id="VGO13464.1"/>
    </source>
</evidence>
<evidence type="ECO:0000313" key="3">
    <source>
        <dbReference type="Proteomes" id="UP000366872"/>
    </source>
</evidence>
<dbReference type="AlphaFoldDB" id="A0A6C2U1C9"/>
<dbReference type="Proteomes" id="UP000366872">
    <property type="component" value="Unassembled WGS sequence"/>
</dbReference>
<sequence>MLTGFYPKQRYPEALRRIKYRDPEGRVLVFLTNDFSLPALTIAELYKARWQIELFFKWIKQHLRIKAFFGTSANAVKTQIWIAVCVYLLIAITKKRLKIEQSLYTILQILSVSVFEKMPLLQAFQDGECKNNGGDFFNQLQLFD</sequence>
<dbReference type="SUPFAM" id="SSF53098">
    <property type="entry name" value="Ribonuclease H-like"/>
    <property type="match status" value="1"/>
</dbReference>